<dbReference type="Proteomes" id="UP001383192">
    <property type="component" value="Unassembled WGS sequence"/>
</dbReference>
<gene>
    <name evidence="4" type="ORF">VNI00_010675</name>
</gene>
<evidence type="ECO:0000256" key="1">
    <source>
        <dbReference type="SAM" id="Phobius"/>
    </source>
</evidence>
<name>A0AAW0CK91_9AGAR</name>
<dbReference type="AlphaFoldDB" id="A0AAW0CK91"/>
<protein>
    <submittedName>
        <fullName evidence="4">Uncharacterized protein</fullName>
    </submittedName>
</protein>
<evidence type="ECO:0000313" key="5">
    <source>
        <dbReference type="Proteomes" id="UP001383192"/>
    </source>
</evidence>
<dbReference type="Pfam" id="PF00501">
    <property type="entry name" value="AMP-binding"/>
    <property type="match status" value="1"/>
</dbReference>
<dbReference type="InterPro" id="IPR025110">
    <property type="entry name" value="AMP-bd_C"/>
</dbReference>
<keyword evidence="1" id="KW-0812">Transmembrane</keyword>
<proteinExistence type="predicted"/>
<dbReference type="InterPro" id="IPR045851">
    <property type="entry name" value="AMP-bd_C_sf"/>
</dbReference>
<feature type="transmembrane region" description="Helical" evidence="1">
    <location>
        <begin position="122"/>
        <end position="143"/>
    </location>
</feature>
<keyword evidence="5" id="KW-1185">Reference proteome</keyword>
<evidence type="ECO:0000259" key="3">
    <source>
        <dbReference type="Pfam" id="PF13193"/>
    </source>
</evidence>
<organism evidence="4 5">
    <name type="scientific">Paramarasmius palmivorus</name>
    <dbReference type="NCBI Taxonomy" id="297713"/>
    <lineage>
        <taxon>Eukaryota</taxon>
        <taxon>Fungi</taxon>
        <taxon>Dikarya</taxon>
        <taxon>Basidiomycota</taxon>
        <taxon>Agaricomycotina</taxon>
        <taxon>Agaricomycetes</taxon>
        <taxon>Agaricomycetidae</taxon>
        <taxon>Agaricales</taxon>
        <taxon>Marasmiineae</taxon>
        <taxon>Marasmiaceae</taxon>
        <taxon>Paramarasmius</taxon>
    </lineage>
</organism>
<dbReference type="PROSITE" id="PS00455">
    <property type="entry name" value="AMP_BINDING"/>
    <property type="match status" value="1"/>
</dbReference>
<dbReference type="EMBL" id="JAYKXP010000043">
    <property type="protein sequence ID" value="KAK7038788.1"/>
    <property type="molecule type" value="Genomic_DNA"/>
</dbReference>
<evidence type="ECO:0000313" key="4">
    <source>
        <dbReference type="EMBL" id="KAK7038788.1"/>
    </source>
</evidence>
<dbReference type="InterPro" id="IPR042099">
    <property type="entry name" value="ANL_N_sf"/>
</dbReference>
<feature type="domain" description="AMP-binding enzyme C-terminal" evidence="3">
    <location>
        <begin position="468"/>
        <end position="547"/>
    </location>
</feature>
<dbReference type="PANTHER" id="PTHR43767:SF1">
    <property type="entry name" value="NONRIBOSOMAL PEPTIDE SYNTHASE PES1 (EUROFUNG)-RELATED"/>
    <property type="match status" value="1"/>
</dbReference>
<sequence length="573" mass="63478">MTSSKLFKRTHQEAERLLSAPGSMLEMENRVYGGSVVEMTMTYLLLKLIAGQVQRVYKNLWPTARDFFISVSEQHADKISVVYEHERLTFREVKKQAIQTAGVLFDRYGDRIALCLRNCPEYVVFFWAAHLVGAVPVLVNSWLPKDPLLHSLLLTQPKVIFFDHERAERMQASISKLTGSGVLGLIVVRHQGEDWPGMVKWSTLVETASPREAIPDPGIEPEDNAVVIFTSGSTGLPKGVLMTQRQFITGLGNGVADAVRAALLQGLDLSTAFEPQPGPQPGVLLPTPMFHVTGTSILLLAAMAGIKVVLMSKWNADEAFKIIKRENITSAGGVPSIVFDLMVKSKELKNLDTLWLGGGPTSESMFEQIRKAFPRASMSQSYGQTECNAGATSFSGEDYYNHPGSVGLSLTCRLVDTEATAKTLTRDGWLKTGDIGYVDEEGYVYVKDRIKDMIIRGGENIDSVMVQNAFYYDPRIYEAAAVGVPDARLGEVVAVLVTLKPEYRGQVPEEAMEAELMTLAKKHLPHFAVPVMIKVHDAEFEHTPSNKILKAPLRQIAAKEWERRRIINIASKM</sequence>
<dbReference type="InterPro" id="IPR050237">
    <property type="entry name" value="ATP-dep_AMP-bd_enzyme"/>
</dbReference>
<dbReference type="Gene3D" id="3.40.50.12780">
    <property type="entry name" value="N-terminal domain of ligase-like"/>
    <property type="match status" value="1"/>
</dbReference>
<dbReference type="SUPFAM" id="SSF56801">
    <property type="entry name" value="Acetyl-CoA synthetase-like"/>
    <property type="match status" value="1"/>
</dbReference>
<dbReference type="InterPro" id="IPR020845">
    <property type="entry name" value="AMP-binding_CS"/>
</dbReference>
<keyword evidence="1" id="KW-1133">Transmembrane helix</keyword>
<evidence type="ECO:0000259" key="2">
    <source>
        <dbReference type="Pfam" id="PF00501"/>
    </source>
</evidence>
<feature type="domain" description="AMP-dependent synthetase/ligase" evidence="2">
    <location>
        <begin position="72"/>
        <end position="418"/>
    </location>
</feature>
<dbReference type="Pfam" id="PF13193">
    <property type="entry name" value="AMP-binding_C"/>
    <property type="match status" value="1"/>
</dbReference>
<dbReference type="GO" id="GO:0016878">
    <property type="term" value="F:acid-thiol ligase activity"/>
    <property type="evidence" value="ECO:0007669"/>
    <property type="project" value="UniProtKB-ARBA"/>
</dbReference>
<accession>A0AAW0CK91</accession>
<comment type="caution">
    <text evidence="4">The sequence shown here is derived from an EMBL/GenBank/DDBJ whole genome shotgun (WGS) entry which is preliminary data.</text>
</comment>
<dbReference type="Gene3D" id="3.30.300.30">
    <property type="match status" value="1"/>
</dbReference>
<dbReference type="PANTHER" id="PTHR43767">
    <property type="entry name" value="LONG-CHAIN-FATTY-ACID--COA LIGASE"/>
    <property type="match status" value="1"/>
</dbReference>
<reference evidence="4 5" key="1">
    <citation type="submission" date="2024-01" db="EMBL/GenBank/DDBJ databases">
        <title>A draft genome for a cacao thread blight-causing isolate of Paramarasmius palmivorus.</title>
        <authorList>
            <person name="Baruah I.K."/>
            <person name="Bukari Y."/>
            <person name="Amoako-Attah I."/>
            <person name="Meinhardt L.W."/>
            <person name="Bailey B.A."/>
            <person name="Cohen S.P."/>
        </authorList>
    </citation>
    <scope>NUCLEOTIDE SEQUENCE [LARGE SCALE GENOMIC DNA]</scope>
    <source>
        <strain evidence="4 5">GH-12</strain>
    </source>
</reference>
<keyword evidence="1" id="KW-0472">Membrane</keyword>
<dbReference type="InterPro" id="IPR000873">
    <property type="entry name" value="AMP-dep_synth/lig_dom"/>
</dbReference>